<sequence length="148" mass="15704" precursor="true">MLRRMMTTCAAFLMVLAAIGCGREAHMMEVSPVDGTVLLDGSPVTEGYVMFTPDVSSGSDPLESGKSASGTIDSDGRFQLSTYGDSDGAVIGMHTVNFFRPDPEDDDVILKDPYIPGGTSLKVEVKPDGNNLEIHLHAKGEAEITHGS</sequence>
<feature type="signal peptide" evidence="1">
    <location>
        <begin position="1"/>
        <end position="17"/>
    </location>
</feature>
<dbReference type="AlphaFoldDB" id="A0A517M7M3"/>
<gene>
    <name evidence="2" type="ORF">EC9_50830</name>
</gene>
<evidence type="ECO:0000313" key="2">
    <source>
        <dbReference type="EMBL" id="QDS90865.1"/>
    </source>
</evidence>
<reference evidence="2 3" key="1">
    <citation type="submission" date="2019-02" db="EMBL/GenBank/DDBJ databases">
        <title>Deep-cultivation of Planctomycetes and their phenomic and genomic characterization uncovers novel biology.</title>
        <authorList>
            <person name="Wiegand S."/>
            <person name="Jogler M."/>
            <person name="Boedeker C."/>
            <person name="Pinto D."/>
            <person name="Vollmers J."/>
            <person name="Rivas-Marin E."/>
            <person name="Kohn T."/>
            <person name="Peeters S.H."/>
            <person name="Heuer A."/>
            <person name="Rast P."/>
            <person name="Oberbeckmann S."/>
            <person name="Bunk B."/>
            <person name="Jeske O."/>
            <person name="Meyerdierks A."/>
            <person name="Storesund J.E."/>
            <person name="Kallscheuer N."/>
            <person name="Luecker S."/>
            <person name="Lage O.M."/>
            <person name="Pohl T."/>
            <person name="Merkel B.J."/>
            <person name="Hornburger P."/>
            <person name="Mueller R.-W."/>
            <person name="Bruemmer F."/>
            <person name="Labrenz M."/>
            <person name="Spormann A.M."/>
            <person name="Op den Camp H."/>
            <person name="Overmann J."/>
            <person name="Amann R."/>
            <person name="Jetten M.S.M."/>
            <person name="Mascher T."/>
            <person name="Medema M.H."/>
            <person name="Devos D.P."/>
            <person name="Kaster A.-K."/>
            <person name="Ovreas L."/>
            <person name="Rohde M."/>
            <person name="Galperin M.Y."/>
            <person name="Jogler C."/>
        </authorList>
    </citation>
    <scope>NUCLEOTIDE SEQUENCE [LARGE SCALE GENOMIC DNA]</scope>
    <source>
        <strain evidence="2 3">EC9</strain>
    </source>
</reference>
<dbReference type="KEGG" id="ruv:EC9_50830"/>
<accession>A0A517M7M3</accession>
<keyword evidence="3" id="KW-1185">Reference proteome</keyword>
<dbReference type="PROSITE" id="PS51257">
    <property type="entry name" value="PROKAR_LIPOPROTEIN"/>
    <property type="match status" value="1"/>
</dbReference>
<evidence type="ECO:0000313" key="3">
    <source>
        <dbReference type="Proteomes" id="UP000319557"/>
    </source>
</evidence>
<keyword evidence="1" id="KW-0732">Signal</keyword>
<evidence type="ECO:0008006" key="4">
    <source>
        <dbReference type="Google" id="ProtNLM"/>
    </source>
</evidence>
<proteinExistence type="predicted"/>
<organism evidence="2 3">
    <name type="scientific">Rosistilla ulvae</name>
    <dbReference type="NCBI Taxonomy" id="1930277"/>
    <lineage>
        <taxon>Bacteria</taxon>
        <taxon>Pseudomonadati</taxon>
        <taxon>Planctomycetota</taxon>
        <taxon>Planctomycetia</taxon>
        <taxon>Pirellulales</taxon>
        <taxon>Pirellulaceae</taxon>
        <taxon>Rosistilla</taxon>
    </lineage>
</organism>
<evidence type="ECO:0000256" key="1">
    <source>
        <dbReference type="SAM" id="SignalP"/>
    </source>
</evidence>
<protein>
    <recommendedName>
        <fullName evidence="4">Carboxypeptidase regulatory-like domain-containing protein</fullName>
    </recommendedName>
</protein>
<dbReference type="EMBL" id="CP036261">
    <property type="protein sequence ID" value="QDS90865.1"/>
    <property type="molecule type" value="Genomic_DNA"/>
</dbReference>
<name>A0A517M7M3_9BACT</name>
<feature type="chain" id="PRO_5021952048" description="Carboxypeptidase regulatory-like domain-containing protein" evidence="1">
    <location>
        <begin position="18"/>
        <end position="148"/>
    </location>
</feature>
<dbReference type="Proteomes" id="UP000319557">
    <property type="component" value="Chromosome"/>
</dbReference>